<organism evidence="1 2">
    <name type="scientific">Bifidobacterium bohemicum DSM 22767</name>
    <dbReference type="NCBI Taxonomy" id="1437606"/>
    <lineage>
        <taxon>Bacteria</taxon>
        <taxon>Bacillati</taxon>
        <taxon>Actinomycetota</taxon>
        <taxon>Actinomycetes</taxon>
        <taxon>Bifidobacteriales</taxon>
        <taxon>Bifidobacteriaceae</taxon>
        <taxon>Bifidobacterium</taxon>
    </lineage>
</organism>
<evidence type="ECO:0000313" key="1">
    <source>
        <dbReference type="EMBL" id="KFI45084.1"/>
    </source>
</evidence>
<dbReference type="AlphaFoldDB" id="A0A086ZEY4"/>
<keyword evidence="2" id="KW-1185">Reference proteome</keyword>
<protein>
    <submittedName>
        <fullName evidence="1">Uncharacterized protein</fullName>
    </submittedName>
</protein>
<comment type="caution">
    <text evidence="1">The sequence shown here is derived from an EMBL/GenBank/DDBJ whole genome shotgun (WGS) entry which is preliminary data.</text>
</comment>
<proteinExistence type="predicted"/>
<accession>A0A086ZEY4</accession>
<reference evidence="1 2" key="1">
    <citation type="submission" date="2014-03" db="EMBL/GenBank/DDBJ databases">
        <title>Genomics of Bifidobacteria.</title>
        <authorList>
            <person name="Ventura M."/>
            <person name="Milani C."/>
            <person name="Lugli G.A."/>
        </authorList>
    </citation>
    <scope>NUCLEOTIDE SEQUENCE [LARGE SCALE GENOMIC DNA]</scope>
    <source>
        <strain evidence="1 2">DSM 22767</strain>
    </source>
</reference>
<name>A0A086ZEY4_9BIFI</name>
<sequence>MPSLIVLLSLTAMKCCQYLFSLGICDIDDVLINY</sequence>
<dbReference type="EMBL" id="JGYP01000004">
    <property type="protein sequence ID" value="KFI45084.1"/>
    <property type="molecule type" value="Genomic_DNA"/>
</dbReference>
<gene>
    <name evidence="1" type="ORF">BBOH_1346</name>
</gene>
<dbReference type="Proteomes" id="UP000029096">
    <property type="component" value="Unassembled WGS sequence"/>
</dbReference>
<evidence type="ECO:0000313" key="2">
    <source>
        <dbReference type="Proteomes" id="UP000029096"/>
    </source>
</evidence>